<proteinExistence type="predicted"/>
<comment type="caution">
    <text evidence="2">The sequence shown here is derived from an EMBL/GenBank/DDBJ whole genome shotgun (WGS) entry which is preliminary data.</text>
</comment>
<keyword evidence="3" id="KW-1185">Reference proteome</keyword>
<organism evidence="2 3">
    <name type="scientific">Hyalangium rubrum</name>
    <dbReference type="NCBI Taxonomy" id="3103134"/>
    <lineage>
        <taxon>Bacteria</taxon>
        <taxon>Pseudomonadati</taxon>
        <taxon>Myxococcota</taxon>
        <taxon>Myxococcia</taxon>
        <taxon>Myxococcales</taxon>
        <taxon>Cystobacterineae</taxon>
        <taxon>Archangiaceae</taxon>
        <taxon>Hyalangium</taxon>
    </lineage>
</organism>
<dbReference type="Proteomes" id="UP001291309">
    <property type="component" value="Unassembled WGS sequence"/>
</dbReference>
<protein>
    <recommendedName>
        <fullName evidence="4">Lipoprotein</fullName>
    </recommendedName>
</protein>
<accession>A0ABU5H2N5</accession>
<dbReference type="RefSeq" id="WP_321546295.1">
    <property type="nucleotide sequence ID" value="NZ_JAXIVS010000004.1"/>
</dbReference>
<evidence type="ECO:0000313" key="3">
    <source>
        <dbReference type="Proteomes" id="UP001291309"/>
    </source>
</evidence>
<reference evidence="2 3" key="1">
    <citation type="submission" date="2023-12" db="EMBL/GenBank/DDBJ databases">
        <title>the genome sequence of Hyalangium sp. s54d21.</title>
        <authorList>
            <person name="Zhang X."/>
        </authorList>
    </citation>
    <scope>NUCLEOTIDE SEQUENCE [LARGE SCALE GENOMIC DNA]</scope>
    <source>
        <strain evidence="3">s54d21</strain>
    </source>
</reference>
<feature type="chain" id="PRO_5047337687" description="Lipoprotein" evidence="1">
    <location>
        <begin position="25"/>
        <end position="141"/>
    </location>
</feature>
<dbReference type="EMBL" id="JAXIVS010000004">
    <property type="protein sequence ID" value="MDY7227576.1"/>
    <property type="molecule type" value="Genomic_DNA"/>
</dbReference>
<gene>
    <name evidence="2" type="ORF">SYV04_14280</name>
</gene>
<evidence type="ECO:0000313" key="2">
    <source>
        <dbReference type="EMBL" id="MDY7227576.1"/>
    </source>
</evidence>
<evidence type="ECO:0000256" key="1">
    <source>
        <dbReference type="SAM" id="SignalP"/>
    </source>
</evidence>
<sequence length="141" mass="15363">MKRLFGLAVVGAACLLGCQTDTSAAGYSSATTTPANVARNPNIASGERGLLIEGTVVADYKDTLIIKDDRGFERTLRVDEQTLFRNEGSGPIAREYLEPGSQVRTAWDNNEKENVAREVIVIHDAGRGEPNAWPEEPSPYR</sequence>
<name>A0ABU5H2N5_9BACT</name>
<feature type="signal peptide" evidence="1">
    <location>
        <begin position="1"/>
        <end position="24"/>
    </location>
</feature>
<keyword evidence="1" id="KW-0732">Signal</keyword>
<evidence type="ECO:0008006" key="4">
    <source>
        <dbReference type="Google" id="ProtNLM"/>
    </source>
</evidence>